<sequence>MKNRLAIYVIFMLLLMPMTVRGVRAHDSIAAPETVRGVQDGRSPAKNGEAAPAWSNILTVQVGTDIGGAIPVPFSYIPDVFVPTPKVLPNVGVRYGIVLPKGWSLGAEVNYKHVEMAADAIVLNMRASLPGMGADGADMVQYFSGRASMDMAFDIMEVPVYVRYRFNGRGGHNILFGGYGAWVISSRFTNDPVNGFIGSDPNEVDMIVTPEAQIPADQKDFSRYMSKWDAGLLVGYENSFFKRIRVGLRLSVGLKDIFNVKVLEYKMLQMRGTITLSYDLWHF</sequence>
<dbReference type="Proteomes" id="UP000712007">
    <property type="component" value="Unassembled WGS sequence"/>
</dbReference>
<protein>
    <submittedName>
        <fullName evidence="2">Outer membrane beta-barrel protein</fullName>
    </submittedName>
</protein>
<dbReference type="EMBL" id="JADIMV010000017">
    <property type="protein sequence ID" value="MBO8439166.1"/>
    <property type="molecule type" value="Genomic_DNA"/>
</dbReference>
<feature type="domain" description="Outer membrane protein beta-barrel" evidence="1">
    <location>
        <begin position="87"/>
        <end position="259"/>
    </location>
</feature>
<evidence type="ECO:0000259" key="1">
    <source>
        <dbReference type="Pfam" id="PF13568"/>
    </source>
</evidence>
<evidence type="ECO:0000313" key="2">
    <source>
        <dbReference type="EMBL" id="MBO8439166.1"/>
    </source>
</evidence>
<reference evidence="2" key="2">
    <citation type="journal article" date="2021" name="PeerJ">
        <title>Extensive microbial diversity within the chicken gut microbiome revealed by metagenomics and culture.</title>
        <authorList>
            <person name="Gilroy R."/>
            <person name="Ravi A."/>
            <person name="Getino M."/>
            <person name="Pursley I."/>
            <person name="Horton D.L."/>
            <person name="Alikhan N.F."/>
            <person name="Baker D."/>
            <person name="Gharbi K."/>
            <person name="Hall N."/>
            <person name="Watson M."/>
            <person name="Adriaenssens E.M."/>
            <person name="Foster-Nyarko E."/>
            <person name="Jarju S."/>
            <person name="Secka A."/>
            <person name="Antonio M."/>
            <person name="Oren A."/>
            <person name="Chaudhuri R.R."/>
            <person name="La Ragione R."/>
            <person name="Hildebrand F."/>
            <person name="Pallen M.J."/>
        </authorList>
    </citation>
    <scope>NUCLEOTIDE SEQUENCE</scope>
    <source>
        <strain evidence="2">3924</strain>
    </source>
</reference>
<evidence type="ECO:0000313" key="3">
    <source>
        <dbReference type="Proteomes" id="UP000712007"/>
    </source>
</evidence>
<organism evidence="2 3">
    <name type="scientific">Candidatus Aphodosoma intestinipullorum</name>
    <dbReference type="NCBI Taxonomy" id="2840674"/>
    <lineage>
        <taxon>Bacteria</taxon>
        <taxon>Pseudomonadati</taxon>
        <taxon>Bacteroidota</taxon>
        <taxon>Bacteroidia</taxon>
        <taxon>Bacteroidales</taxon>
        <taxon>Candidatus Aphodosoma</taxon>
    </lineage>
</organism>
<reference evidence="2" key="1">
    <citation type="submission" date="2020-10" db="EMBL/GenBank/DDBJ databases">
        <authorList>
            <person name="Gilroy R."/>
        </authorList>
    </citation>
    <scope>NUCLEOTIDE SEQUENCE</scope>
    <source>
        <strain evidence="2">3924</strain>
    </source>
</reference>
<dbReference type="InterPro" id="IPR025665">
    <property type="entry name" value="Beta-barrel_OMP_2"/>
</dbReference>
<gene>
    <name evidence="2" type="ORF">IAC51_00770</name>
</gene>
<name>A0A940DIU3_9BACT</name>
<proteinExistence type="predicted"/>
<dbReference type="Pfam" id="PF13568">
    <property type="entry name" value="OMP_b-brl_2"/>
    <property type="match status" value="1"/>
</dbReference>
<dbReference type="AlphaFoldDB" id="A0A940DIU3"/>
<comment type="caution">
    <text evidence="2">The sequence shown here is derived from an EMBL/GenBank/DDBJ whole genome shotgun (WGS) entry which is preliminary data.</text>
</comment>
<accession>A0A940DIU3</accession>